<keyword evidence="2" id="KW-0805">Transcription regulation</keyword>
<evidence type="ECO:0000259" key="7">
    <source>
        <dbReference type="Pfam" id="PF04545"/>
    </source>
</evidence>
<organism evidence="8 9">
    <name type="scientific">Pseudomaricurvus hydrocarbonicus</name>
    <dbReference type="NCBI Taxonomy" id="1470433"/>
    <lineage>
        <taxon>Bacteria</taxon>
        <taxon>Pseudomonadati</taxon>
        <taxon>Pseudomonadota</taxon>
        <taxon>Gammaproteobacteria</taxon>
        <taxon>Cellvibrionales</taxon>
        <taxon>Cellvibrionaceae</taxon>
        <taxon>Pseudomaricurvus</taxon>
    </lineage>
</organism>
<dbReference type="AlphaFoldDB" id="A0A9E5K0B7"/>
<protein>
    <submittedName>
        <fullName evidence="8">RNA polymerase sigma factor</fullName>
    </submittedName>
</protein>
<dbReference type="InterPro" id="IPR007627">
    <property type="entry name" value="RNA_pol_sigma70_r2"/>
</dbReference>
<dbReference type="Gene3D" id="1.10.10.10">
    <property type="entry name" value="Winged helix-like DNA-binding domain superfamily/Winged helix DNA-binding domain"/>
    <property type="match status" value="1"/>
</dbReference>
<accession>A0A9E5K0B7</accession>
<dbReference type="PANTHER" id="PTHR43133:SF51">
    <property type="entry name" value="RNA POLYMERASE SIGMA FACTOR"/>
    <property type="match status" value="1"/>
</dbReference>
<evidence type="ECO:0000313" key="9">
    <source>
        <dbReference type="Proteomes" id="UP000787472"/>
    </source>
</evidence>
<dbReference type="InterPro" id="IPR036388">
    <property type="entry name" value="WH-like_DNA-bd_sf"/>
</dbReference>
<dbReference type="Pfam" id="PF04542">
    <property type="entry name" value="Sigma70_r2"/>
    <property type="match status" value="1"/>
</dbReference>
<dbReference type="GO" id="GO:0003677">
    <property type="term" value="F:DNA binding"/>
    <property type="evidence" value="ECO:0007669"/>
    <property type="project" value="UniProtKB-KW"/>
</dbReference>
<dbReference type="EMBL" id="JAAONZ010000007">
    <property type="protein sequence ID" value="NHO66167.1"/>
    <property type="molecule type" value="Genomic_DNA"/>
</dbReference>
<dbReference type="InterPro" id="IPR013324">
    <property type="entry name" value="RNA_pol_sigma_r3/r4-like"/>
</dbReference>
<sequence length="178" mass="20062">MTRDLDAIIRQAQSGDRTAFAGLIDDHYEMMFRFAHKYCGNRPDAEDVTQLACIKVARSLGQFRFEARFTTWLYRLVLNCARDFYKAQHSHEASTWPETAMNDGSEPKVLLHQVLKLVECMGEGFRETLALVIGEGLTHAEAAEVLAVKESTVSWRLHEVRKRLKADVGQIGEYGGGA</sequence>
<reference evidence="8" key="1">
    <citation type="submission" date="2020-03" db="EMBL/GenBank/DDBJ databases">
        <authorList>
            <person name="Guo F."/>
        </authorList>
    </citation>
    <scope>NUCLEOTIDE SEQUENCE</scope>
    <source>
        <strain evidence="8">JCM 30134</strain>
    </source>
</reference>
<evidence type="ECO:0000256" key="5">
    <source>
        <dbReference type="ARBA" id="ARBA00023163"/>
    </source>
</evidence>
<dbReference type="GO" id="GO:0016987">
    <property type="term" value="F:sigma factor activity"/>
    <property type="evidence" value="ECO:0007669"/>
    <property type="project" value="UniProtKB-KW"/>
</dbReference>
<evidence type="ECO:0000256" key="2">
    <source>
        <dbReference type="ARBA" id="ARBA00023015"/>
    </source>
</evidence>
<keyword evidence="4" id="KW-0238">DNA-binding</keyword>
<evidence type="ECO:0000313" key="8">
    <source>
        <dbReference type="EMBL" id="NHO66167.1"/>
    </source>
</evidence>
<proteinExistence type="inferred from homology"/>
<dbReference type="NCBIfam" id="TIGR02937">
    <property type="entry name" value="sigma70-ECF"/>
    <property type="match status" value="1"/>
</dbReference>
<dbReference type="InterPro" id="IPR013325">
    <property type="entry name" value="RNA_pol_sigma_r2"/>
</dbReference>
<dbReference type="SUPFAM" id="SSF88659">
    <property type="entry name" value="Sigma3 and sigma4 domains of RNA polymerase sigma factors"/>
    <property type="match status" value="1"/>
</dbReference>
<name>A0A9E5K0B7_9GAMM</name>
<gene>
    <name evidence="8" type="ORF">G8770_11475</name>
</gene>
<evidence type="ECO:0000256" key="3">
    <source>
        <dbReference type="ARBA" id="ARBA00023082"/>
    </source>
</evidence>
<dbReference type="Gene3D" id="1.10.1740.10">
    <property type="match status" value="1"/>
</dbReference>
<keyword evidence="9" id="KW-1185">Reference proteome</keyword>
<dbReference type="PANTHER" id="PTHR43133">
    <property type="entry name" value="RNA POLYMERASE ECF-TYPE SIGMA FACTO"/>
    <property type="match status" value="1"/>
</dbReference>
<keyword evidence="5" id="KW-0804">Transcription</keyword>
<dbReference type="InterPro" id="IPR007630">
    <property type="entry name" value="RNA_pol_sigma70_r4"/>
</dbReference>
<evidence type="ECO:0000256" key="1">
    <source>
        <dbReference type="ARBA" id="ARBA00010641"/>
    </source>
</evidence>
<dbReference type="InterPro" id="IPR039425">
    <property type="entry name" value="RNA_pol_sigma-70-like"/>
</dbReference>
<comment type="similarity">
    <text evidence="1">Belongs to the sigma-70 factor family. ECF subfamily.</text>
</comment>
<dbReference type="Pfam" id="PF04545">
    <property type="entry name" value="Sigma70_r4"/>
    <property type="match status" value="1"/>
</dbReference>
<dbReference type="Proteomes" id="UP000787472">
    <property type="component" value="Unassembled WGS sequence"/>
</dbReference>
<dbReference type="RefSeq" id="WP_167186478.1">
    <property type="nucleotide sequence ID" value="NZ_JAAONZ010000007.1"/>
</dbReference>
<feature type="domain" description="RNA polymerase sigma-70 region 4" evidence="7">
    <location>
        <begin position="126"/>
        <end position="165"/>
    </location>
</feature>
<evidence type="ECO:0000256" key="4">
    <source>
        <dbReference type="ARBA" id="ARBA00023125"/>
    </source>
</evidence>
<feature type="domain" description="RNA polymerase sigma-70 region 2" evidence="6">
    <location>
        <begin position="23"/>
        <end position="88"/>
    </location>
</feature>
<comment type="caution">
    <text evidence="8">The sequence shown here is derived from an EMBL/GenBank/DDBJ whole genome shotgun (WGS) entry which is preliminary data.</text>
</comment>
<dbReference type="InterPro" id="IPR014284">
    <property type="entry name" value="RNA_pol_sigma-70_dom"/>
</dbReference>
<dbReference type="SUPFAM" id="SSF88946">
    <property type="entry name" value="Sigma2 domain of RNA polymerase sigma factors"/>
    <property type="match status" value="1"/>
</dbReference>
<evidence type="ECO:0000259" key="6">
    <source>
        <dbReference type="Pfam" id="PF04542"/>
    </source>
</evidence>
<dbReference type="GO" id="GO:0006352">
    <property type="term" value="P:DNA-templated transcription initiation"/>
    <property type="evidence" value="ECO:0007669"/>
    <property type="project" value="InterPro"/>
</dbReference>
<keyword evidence="3" id="KW-0731">Sigma factor</keyword>